<dbReference type="InterPro" id="IPR003439">
    <property type="entry name" value="ABC_transporter-like_ATP-bd"/>
</dbReference>
<evidence type="ECO:0000256" key="4">
    <source>
        <dbReference type="ARBA" id="ARBA00022741"/>
    </source>
</evidence>
<dbReference type="InterPro" id="IPR027417">
    <property type="entry name" value="P-loop_NTPase"/>
</dbReference>
<dbReference type="InterPro" id="IPR003593">
    <property type="entry name" value="AAA+_ATPase"/>
</dbReference>
<dbReference type="InterPro" id="IPR017871">
    <property type="entry name" value="ABC_transporter-like_CS"/>
</dbReference>
<dbReference type="SUPFAM" id="SSF52540">
    <property type="entry name" value="P-loop containing nucleoside triphosphate hydrolases"/>
    <property type="match status" value="1"/>
</dbReference>
<evidence type="ECO:0000256" key="1">
    <source>
        <dbReference type="ARBA" id="ARBA00005417"/>
    </source>
</evidence>
<dbReference type="Pfam" id="PF00005">
    <property type="entry name" value="ABC_tran"/>
    <property type="match status" value="1"/>
</dbReference>
<dbReference type="InterPro" id="IPR025302">
    <property type="entry name" value="DrrA1/2-like_C"/>
</dbReference>
<organism evidence="7 8">
    <name type="scientific">Marinilabilia salmonicolor</name>
    <dbReference type="NCBI Taxonomy" id="989"/>
    <lineage>
        <taxon>Bacteria</taxon>
        <taxon>Pseudomonadati</taxon>
        <taxon>Bacteroidota</taxon>
        <taxon>Bacteroidia</taxon>
        <taxon>Marinilabiliales</taxon>
        <taxon>Marinilabiliaceae</taxon>
        <taxon>Marinilabilia</taxon>
    </lineage>
</organism>
<protein>
    <submittedName>
        <fullName evidence="7">ABC-2 type transport system ATP-binding protein</fullName>
    </submittedName>
</protein>
<dbReference type="GO" id="GO:0016887">
    <property type="term" value="F:ATP hydrolysis activity"/>
    <property type="evidence" value="ECO:0007669"/>
    <property type="project" value="InterPro"/>
</dbReference>
<dbReference type="PROSITE" id="PS50893">
    <property type="entry name" value="ABC_TRANSPORTER_2"/>
    <property type="match status" value="1"/>
</dbReference>
<sequence length="313" mass="35468">MAFLEASGIVKRFANHLALNDVNISVPENSIYGLLGPNGAGKTTLIRIINKITGPDEGTLMLDGKPLRSSDIMKIGYLPEERGLYKKMKVGEQAVYLARLKGLSRNDALKRLKYWFEKFEIQPWWDKKVEELSKGMAQKVQFIVTILHEPQLLIFDEPFSGFDPVNATLLKEEILELKQKGATIIFSTHNMASVEELCDHITLINNGKAMIEGRTEQIRRGYRQNLVNIEFSGQREEVEKILNDNFELRNLNSVNDHFEAQVKMTEGQSLNNVLSGIIGHCTIHSCQELLPGMNDVFIQVVNQKEQPSQNQKS</sequence>
<dbReference type="PROSITE" id="PS00211">
    <property type="entry name" value="ABC_TRANSPORTER_1"/>
    <property type="match status" value="1"/>
</dbReference>
<dbReference type="AlphaFoldDB" id="A0A368V709"/>
<evidence type="ECO:0000313" key="8">
    <source>
        <dbReference type="Proteomes" id="UP000252733"/>
    </source>
</evidence>
<evidence type="ECO:0000256" key="3">
    <source>
        <dbReference type="ARBA" id="ARBA00022458"/>
    </source>
</evidence>
<evidence type="ECO:0000256" key="2">
    <source>
        <dbReference type="ARBA" id="ARBA00022448"/>
    </source>
</evidence>
<dbReference type="Pfam" id="PF13732">
    <property type="entry name" value="DrrA1-3_C"/>
    <property type="match status" value="1"/>
</dbReference>
<dbReference type="PANTHER" id="PTHR42711">
    <property type="entry name" value="ABC TRANSPORTER ATP-BINDING PROTEIN"/>
    <property type="match status" value="1"/>
</dbReference>
<comment type="caution">
    <text evidence="7">The sequence shown here is derived from an EMBL/GenBank/DDBJ whole genome shotgun (WGS) entry which is preliminary data.</text>
</comment>
<dbReference type="InterPro" id="IPR050763">
    <property type="entry name" value="ABC_transporter_ATP-binding"/>
</dbReference>
<dbReference type="EMBL" id="QPIZ01000009">
    <property type="protein sequence ID" value="RCW36055.1"/>
    <property type="molecule type" value="Genomic_DNA"/>
</dbReference>
<keyword evidence="2" id="KW-0813">Transport</keyword>
<comment type="similarity">
    <text evidence="1">Belongs to the ABC transporter superfamily.</text>
</comment>
<accession>A0A368V709</accession>
<evidence type="ECO:0000256" key="5">
    <source>
        <dbReference type="ARBA" id="ARBA00022840"/>
    </source>
</evidence>
<dbReference type="SMART" id="SM00382">
    <property type="entry name" value="AAA"/>
    <property type="match status" value="1"/>
</dbReference>
<name>A0A368V709_9BACT</name>
<keyword evidence="3" id="KW-0536">Nodulation</keyword>
<proteinExistence type="inferred from homology"/>
<keyword evidence="5 7" id="KW-0067">ATP-binding</keyword>
<evidence type="ECO:0000313" key="7">
    <source>
        <dbReference type="EMBL" id="RCW36055.1"/>
    </source>
</evidence>
<keyword evidence="8" id="KW-1185">Reference proteome</keyword>
<gene>
    <name evidence="7" type="ORF">DFO77_10919</name>
</gene>
<evidence type="ECO:0000259" key="6">
    <source>
        <dbReference type="PROSITE" id="PS50893"/>
    </source>
</evidence>
<keyword evidence="4" id="KW-0547">Nucleotide-binding</keyword>
<feature type="domain" description="ABC transporter" evidence="6">
    <location>
        <begin position="4"/>
        <end position="231"/>
    </location>
</feature>
<dbReference type="PANTHER" id="PTHR42711:SF5">
    <property type="entry name" value="ABC TRANSPORTER ATP-BINDING PROTEIN NATA"/>
    <property type="match status" value="1"/>
</dbReference>
<dbReference type="Gene3D" id="3.40.50.300">
    <property type="entry name" value="P-loop containing nucleotide triphosphate hydrolases"/>
    <property type="match status" value="1"/>
</dbReference>
<dbReference type="RefSeq" id="WP_114436913.1">
    <property type="nucleotide sequence ID" value="NZ_QPIZ01000009.1"/>
</dbReference>
<reference evidence="7 8" key="1">
    <citation type="submission" date="2018-07" db="EMBL/GenBank/DDBJ databases">
        <title>Freshwater and sediment microbial communities from various areas in North America, analyzing microbe dynamics in response to fracking.</title>
        <authorList>
            <person name="Lamendella R."/>
        </authorList>
    </citation>
    <scope>NUCLEOTIDE SEQUENCE [LARGE SCALE GENOMIC DNA]</scope>
    <source>
        <strain evidence="7 8">160A</strain>
    </source>
</reference>
<dbReference type="GO" id="GO:0005524">
    <property type="term" value="F:ATP binding"/>
    <property type="evidence" value="ECO:0007669"/>
    <property type="project" value="UniProtKB-KW"/>
</dbReference>
<dbReference type="Proteomes" id="UP000252733">
    <property type="component" value="Unassembled WGS sequence"/>
</dbReference>